<feature type="region of interest" description="Disordered" evidence="1">
    <location>
        <begin position="461"/>
        <end position="486"/>
    </location>
</feature>
<dbReference type="Proteomes" id="UP000295680">
    <property type="component" value="Unassembled WGS sequence"/>
</dbReference>
<sequence>MRREWDVDALIESWTLYDADRELIGQKYGATKLGFCLLLKYFEIEGRFPRRAGDIPAAAVEFVSSQVRVDPAEFSGYDWAGRTIKNHRAQIRATLGFRETSVGDRDKLAGWLAEQVCPSELNTDRQREALLARCRVVRLKPPSRLVCDRIIGAANRMADERFCTATLARLSPEVIAALDALVAEDPTDDGEDAGGTAGFFTELKADPRQLGLETLLAEIRKLGRARAIGLPTDLFTDIADKRLATWRARAVAEYPSTLRRDHPRLVRLPLLAVLCWCRLTEITDSLVDLFIQLVHRINTRAQRRVEKEMIAEFRRVGGKEDLLFRVAEATVDAGDRLVWDTVFPVAPRAVLRDLVAESKATQAARRARVRTVLEGSYSHHYRTMLPKLLDALAFRCNNTAHRPVMDAVELLHRYKDRDGRATHYDPTERVPLDGVVRPDWREAVVDGRGRVERIPYELSTLGGAAGRDPAAGDLGGRRREVAQPRD</sequence>
<dbReference type="EMBL" id="SLWS01000003">
    <property type="protein sequence ID" value="TCO60753.1"/>
    <property type="molecule type" value="Genomic_DNA"/>
</dbReference>
<protein>
    <submittedName>
        <fullName evidence="3">Uncharacterized protein DUF4158</fullName>
    </submittedName>
</protein>
<keyword evidence="4" id="KW-1185">Reference proteome</keyword>
<evidence type="ECO:0000259" key="2">
    <source>
        <dbReference type="Pfam" id="PF13700"/>
    </source>
</evidence>
<feature type="compositionally biased region" description="Basic and acidic residues" evidence="1">
    <location>
        <begin position="475"/>
        <end position="486"/>
    </location>
</feature>
<reference evidence="3 4" key="1">
    <citation type="submission" date="2019-03" db="EMBL/GenBank/DDBJ databases">
        <title>Genomic Encyclopedia of Type Strains, Phase IV (KMG-IV): sequencing the most valuable type-strain genomes for metagenomic binning, comparative biology and taxonomic classification.</title>
        <authorList>
            <person name="Goeker M."/>
        </authorList>
    </citation>
    <scope>NUCLEOTIDE SEQUENCE [LARGE SCALE GENOMIC DNA]</scope>
    <source>
        <strain evidence="3 4">DSM 45934</strain>
    </source>
</reference>
<dbReference type="InterPro" id="IPR025296">
    <property type="entry name" value="DUF4158"/>
</dbReference>
<dbReference type="RefSeq" id="WP_207926075.1">
    <property type="nucleotide sequence ID" value="NZ_SLWS01000003.1"/>
</dbReference>
<dbReference type="AlphaFoldDB" id="A0A4R2JL28"/>
<organism evidence="3 4">
    <name type="scientific">Actinocrispum wychmicini</name>
    <dbReference type="NCBI Taxonomy" id="1213861"/>
    <lineage>
        <taxon>Bacteria</taxon>
        <taxon>Bacillati</taxon>
        <taxon>Actinomycetota</taxon>
        <taxon>Actinomycetes</taxon>
        <taxon>Pseudonocardiales</taxon>
        <taxon>Pseudonocardiaceae</taxon>
        <taxon>Actinocrispum</taxon>
    </lineage>
</organism>
<evidence type="ECO:0000313" key="4">
    <source>
        <dbReference type="Proteomes" id="UP000295680"/>
    </source>
</evidence>
<evidence type="ECO:0000313" key="3">
    <source>
        <dbReference type="EMBL" id="TCO60753.1"/>
    </source>
</evidence>
<dbReference type="Pfam" id="PF13700">
    <property type="entry name" value="DUF4158"/>
    <property type="match status" value="1"/>
</dbReference>
<gene>
    <name evidence="3" type="ORF">EV192_103328</name>
</gene>
<proteinExistence type="predicted"/>
<name>A0A4R2JL28_9PSEU</name>
<accession>A0A4R2JL28</accession>
<feature type="domain" description="DUF4158" evidence="2">
    <location>
        <begin position="6"/>
        <end position="116"/>
    </location>
</feature>
<comment type="caution">
    <text evidence="3">The sequence shown here is derived from an EMBL/GenBank/DDBJ whole genome shotgun (WGS) entry which is preliminary data.</text>
</comment>
<evidence type="ECO:0000256" key="1">
    <source>
        <dbReference type="SAM" id="MobiDB-lite"/>
    </source>
</evidence>